<proteinExistence type="predicted"/>
<evidence type="ECO:0000313" key="2">
    <source>
        <dbReference type="Proteomes" id="UP000293360"/>
    </source>
</evidence>
<gene>
    <name evidence="1" type="ORF">DL764_009420</name>
</gene>
<sequence length="196" mass="21428">MIYYYADQRANETHGQKLSHQTSTDLRTWSPPVDDVTYPTYTDRPGMPTVAALPDGRFIYVYEYGGGPNPERPGTYTFPVYYRLSTDPEDFFSAPHHLLQSSDGAVPDGSPYVVWTPAGGPNGTVVVSSGCCSEVWINKALGAEGAWETVETPEPASYTRSLLVFREDPEYVLISGAGKLPPSTTNKVSVSVIKIP</sequence>
<keyword evidence="2" id="KW-1185">Reference proteome</keyword>
<dbReference type="PANTHER" id="PTHR38792">
    <property type="entry name" value="BNR/ASP-BOX REPEAT DOMAIN PROTEIN (AFU_ORTHOLOGUE AFUA_7G06430)-RELATED"/>
    <property type="match status" value="1"/>
</dbReference>
<organism evidence="1 2">
    <name type="scientific">Monosporascus ibericus</name>
    <dbReference type="NCBI Taxonomy" id="155417"/>
    <lineage>
        <taxon>Eukaryota</taxon>
        <taxon>Fungi</taxon>
        <taxon>Dikarya</taxon>
        <taxon>Ascomycota</taxon>
        <taxon>Pezizomycotina</taxon>
        <taxon>Sordariomycetes</taxon>
        <taxon>Xylariomycetidae</taxon>
        <taxon>Xylariales</taxon>
        <taxon>Xylariales incertae sedis</taxon>
        <taxon>Monosporascus</taxon>
    </lineage>
</organism>
<dbReference type="AlphaFoldDB" id="A0A4Q4SUZ6"/>
<dbReference type="EMBL" id="QJNU01000886">
    <property type="protein sequence ID" value="RYO83807.1"/>
    <property type="molecule type" value="Genomic_DNA"/>
</dbReference>
<dbReference type="SUPFAM" id="SSF50939">
    <property type="entry name" value="Sialidases"/>
    <property type="match status" value="1"/>
</dbReference>
<reference evidence="1 2" key="1">
    <citation type="submission" date="2018-06" db="EMBL/GenBank/DDBJ databases">
        <title>Complete Genomes of Monosporascus.</title>
        <authorList>
            <person name="Robinson A.J."/>
            <person name="Natvig D.O."/>
        </authorList>
    </citation>
    <scope>NUCLEOTIDE SEQUENCE [LARGE SCALE GENOMIC DNA]</scope>
    <source>
        <strain evidence="1 2">CBS 110550</strain>
    </source>
</reference>
<comment type="caution">
    <text evidence="1">The sequence shown here is derived from an EMBL/GenBank/DDBJ whole genome shotgun (WGS) entry which is preliminary data.</text>
</comment>
<name>A0A4Q4SUZ6_9PEZI</name>
<protein>
    <submittedName>
        <fullName evidence="1">Uncharacterized protein</fullName>
    </submittedName>
</protein>
<dbReference type="OrthoDB" id="2130735at2759"/>
<dbReference type="InterPro" id="IPR036278">
    <property type="entry name" value="Sialidase_sf"/>
</dbReference>
<evidence type="ECO:0000313" key="1">
    <source>
        <dbReference type="EMBL" id="RYO83807.1"/>
    </source>
</evidence>
<dbReference type="PANTHER" id="PTHR38792:SF3">
    <property type="entry name" value="BNR_ASP-BOX REPEAT DOMAIN PROTEIN (AFU_ORTHOLOGUE AFUA_7G06430)-RELATED"/>
    <property type="match status" value="1"/>
</dbReference>
<accession>A0A4Q4SUZ6</accession>
<dbReference type="STRING" id="155417.A0A4Q4SUZ6"/>
<dbReference type="Gene3D" id="2.120.10.10">
    <property type="match status" value="1"/>
</dbReference>
<dbReference type="Proteomes" id="UP000293360">
    <property type="component" value="Unassembled WGS sequence"/>
</dbReference>